<dbReference type="SUPFAM" id="SSF56496">
    <property type="entry name" value="Fibrinogen C-terminal domain-like"/>
    <property type="match status" value="1"/>
</dbReference>
<proteinExistence type="predicted"/>
<dbReference type="AlphaFoldDB" id="A0AAD9NG51"/>
<dbReference type="InterPro" id="IPR036056">
    <property type="entry name" value="Fibrinogen-like_C"/>
</dbReference>
<feature type="domain" description="Fibrinogen C-terminal" evidence="1">
    <location>
        <begin position="153"/>
        <end position="372"/>
    </location>
</feature>
<dbReference type="NCBIfam" id="NF040941">
    <property type="entry name" value="GGGWT_bact"/>
    <property type="match status" value="1"/>
</dbReference>
<dbReference type="InterPro" id="IPR002181">
    <property type="entry name" value="Fibrinogen_a/b/g_C_dom"/>
</dbReference>
<reference evidence="2" key="1">
    <citation type="journal article" date="2023" name="Mol. Biol. Evol.">
        <title>Third-Generation Sequencing Reveals the Adaptive Role of the Epigenome in Three Deep-Sea Polychaetes.</title>
        <authorList>
            <person name="Perez M."/>
            <person name="Aroh O."/>
            <person name="Sun Y."/>
            <person name="Lan Y."/>
            <person name="Juniper S.K."/>
            <person name="Young C.R."/>
            <person name="Angers B."/>
            <person name="Qian P.Y."/>
        </authorList>
    </citation>
    <scope>NUCLEOTIDE SEQUENCE</scope>
    <source>
        <strain evidence="2">P08H-3</strain>
    </source>
</reference>
<accession>A0AAD9NG51</accession>
<keyword evidence="3" id="KW-1185">Reference proteome</keyword>
<dbReference type="InterPro" id="IPR050373">
    <property type="entry name" value="Fibrinogen_C-term_domain"/>
</dbReference>
<dbReference type="GO" id="GO:0005615">
    <property type="term" value="C:extracellular space"/>
    <property type="evidence" value="ECO:0007669"/>
    <property type="project" value="TreeGrafter"/>
</dbReference>
<name>A0AAD9NG51_9ANNE</name>
<protein>
    <recommendedName>
        <fullName evidence="1">Fibrinogen C-terminal domain-containing protein</fullName>
    </recommendedName>
</protein>
<comment type="caution">
    <text evidence="2">The sequence shown here is derived from an EMBL/GenBank/DDBJ whole genome shotgun (WGS) entry which is preliminary data.</text>
</comment>
<dbReference type="CDD" id="cd00087">
    <property type="entry name" value="FReD"/>
    <property type="match status" value="1"/>
</dbReference>
<dbReference type="InterPro" id="IPR014716">
    <property type="entry name" value="Fibrinogen_a/b/g_C_1"/>
</dbReference>
<organism evidence="2 3">
    <name type="scientific">Paralvinella palmiformis</name>
    <dbReference type="NCBI Taxonomy" id="53620"/>
    <lineage>
        <taxon>Eukaryota</taxon>
        <taxon>Metazoa</taxon>
        <taxon>Spiralia</taxon>
        <taxon>Lophotrochozoa</taxon>
        <taxon>Annelida</taxon>
        <taxon>Polychaeta</taxon>
        <taxon>Sedentaria</taxon>
        <taxon>Canalipalpata</taxon>
        <taxon>Terebellida</taxon>
        <taxon>Terebelliformia</taxon>
        <taxon>Alvinellidae</taxon>
        <taxon>Paralvinella</taxon>
    </lineage>
</organism>
<dbReference type="PANTHER" id="PTHR19143">
    <property type="entry name" value="FIBRINOGEN/TENASCIN/ANGIOPOEITIN"/>
    <property type="match status" value="1"/>
</dbReference>
<dbReference type="Gene3D" id="3.90.215.10">
    <property type="entry name" value="Gamma Fibrinogen, chain A, domain 1"/>
    <property type="match status" value="1"/>
</dbReference>
<gene>
    <name evidence="2" type="ORF">LSH36_32g05073</name>
</gene>
<evidence type="ECO:0000259" key="1">
    <source>
        <dbReference type="PROSITE" id="PS51406"/>
    </source>
</evidence>
<dbReference type="SMART" id="SM00186">
    <property type="entry name" value="FBG"/>
    <property type="match status" value="1"/>
</dbReference>
<sequence>MCTFVRVSPYSITANLQVRFEEHGIVPRDKTLLADDYPETCTVFTLDDYDRSIPRYTHFRIAVPNIAVDEVNLTLRGANLSCGHNLYVTPLSAAETETWTGRWTKCPLVESSVGEGNETCSYQCKCTGSCEEIQIIKIPLTTEESYWTMCHICIIHTLKEDCSEAPNNCSGVYHVNLTTSDNEISRTDLYCDMVTDPGGWMVLVRRMDGSVNFTREWEDYKIGFGNLNGEFYAGHELVHRLTTTGRTHSLRVDLEGYDGQVLFAVYNRFSIGPETDSYIIHVTGYWSNSTAGNSLGYHDGMMFSTISRDNDRDPGNCSEHYNPWWHRNCYSCSLFAKYGPYPIRGTNKGLKWDTTWTVRKYARYAVMMIRPN</sequence>
<dbReference type="PROSITE" id="PS51406">
    <property type="entry name" value="FIBRINOGEN_C_2"/>
    <property type="match status" value="1"/>
</dbReference>
<evidence type="ECO:0000313" key="2">
    <source>
        <dbReference type="EMBL" id="KAK2167036.1"/>
    </source>
</evidence>
<dbReference type="PANTHER" id="PTHR19143:SF327">
    <property type="entry name" value="FI21813P1-RELATED"/>
    <property type="match status" value="1"/>
</dbReference>
<dbReference type="Pfam" id="PF00147">
    <property type="entry name" value="Fibrinogen_C"/>
    <property type="match status" value="1"/>
</dbReference>
<evidence type="ECO:0000313" key="3">
    <source>
        <dbReference type="Proteomes" id="UP001208570"/>
    </source>
</evidence>
<dbReference type="Proteomes" id="UP001208570">
    <property type="component" value="Unassembled WGS sequence"/>
</dbReference>
<dbReference type="EMBL" id="JAODUP010000032">
    <property type="protein sequence ID" value="KAK2167036.1"/>
    <property type="molecule type" value="Genomic_DNA"/>
</dbReference>